<comment type="caution">
    <text evidence="2">The sequence shown here is derived from an EMBL/GenBank/DDBJ whole genome shotgun (WGS) entry which is preliminary data.</text>
</comment>
<accession>A0ABP6P0Z0</accession>
<evidence type="ECO:0000256" key="1">
    <source>
        <dbReference type="SAM" id="SignalP"/>
    </source>
</evidence>
<feature type="signal peptide" evidence="1">
    <location>
        <begin position="1"/>
        <end position="24"/>
    </location>
</feature>
<dbReference type="Proteomes" id="UP001500320">
    <property type="component" value="Unassembled WGS sequence"/>
</dbReference>
<protein>
    <submittedName>
        <fullName evidence="2">Uncharacterized protein</fullName>
    </submittedName>
</protein>
<dbReference type="RefSeq" id="WP_344866131.1">
    <property type="nucleotide sequence ID" value="NZ_BAAAUT010000083.1"/>
</dbReference>
<keyword evidence="1" id="KW-0732">Signal</keyword>
<feature type="chain" id="PRO_5045279154" evidence="1">
    <location>
        <begin position="25"/>
        <end position="80"/>
    </location>
</feature>
<proteinExistence type="predicted"/>
<sequence>MRTPRIALLVGAAAGLLLTGTAHAGTAAAPVPTGAKALTHNPLYRTGKLTVPCGRHPDDFASVGAAKKHLNAMLGCMNAS</sequence>
<reference evidence="3" key="1">
    <citation type="journal article" date="2019" name="Int. J. Syst. Evol. Microbiol.">
        <title>The Global Catalogue of Microorganisms (GCM) 10K type strain sequencing project: providing services to taxonomists for standard genome sequencing and annotation.</title>
        <authorList>
            <consortium name="The Broad Institute Genomics Platform"/>
            <consortium name="The Broad Institute Genome Sequencing Center for Infectious Disease"/>
            <person name="Wu L."/>
            <person name="Ma J."/>
        </authorList>
    </citation>
    <scope>NUCLEOTIDE SEQUENCE [LARGE SCALE GENOMIC DNA]</scope>
    <source>
        <strain evidence="3">JCM 9373</strain>
    </source>
</reference>
<gene>
    <name evidence="2" type="ORF">GCM10010466_63890</name>
</gene>
<organism evidence="2 3">
    <name type="scientific">Planomonospora alba</name>
    <dbReference type="NCBI Taxonomy" id="161354"/>
    <lineage>
        <taxon>Bacteria</taxon>
        <taxon>Bacillati</taxon>
        <taxon>Actinomycetota</taxon>
        <taxon>Actinomycetes</taxon>
        <taxon>Streptosporangiales</taxon>
        <taxon>Streptosporangiaceae</taxon>
        <taxon>Planomonospora</taxon>
    </lineage>
</organism>
<evidence type="ECO:0000313" key="2">
    <source>
        <dbReference type="EMBL" id="GAA3164174.1"/>
    </source>
</evidence>
<evidence type="ECO:0000313" key="3">
    <source>
        <dbReference type="Proteomes" id="UP001500320"/>
    </source>
</evidence>
<dbReference type="EMBL" id="BAAAUT010000083">
    <property type="protein sequence ID" value="GAA3164174.1"/>
    <property type="molecule type" value="Genomic_DNA"/>
</dbReference>
<keyword evidence="3" id="KW-1185">Reference proteome</keyword>
<name>A0ABP6P0Z0_9ACTN</name>